<evidence type="ECO:0000259" key="4">
    <source>
        <dbReference type="PROSITE" id="PS50076"/>
    </source>
</evidence>
<feature type="domain" description="J" evidence="4">
    <location>
        <begin position="129"/>
        <end position="207"/>
    </location>
</feature>
<dbReference type="PANTHER" id="PTHR14021:SF15">
    <property type="entry name" value="IRON-SULFUR CLUSTER CO-CHAPERONE PROTEIN HSCB"/>
    <property type="match status" value="1"/>
</dbReference>
<dbReference type="Gene3D" id="1.20.1280.20">
    <property type="entry name" value="HscB, C-terminal domain"/>
    <property type="match status" value="1"/>
</dbReference>
<evidence type="ECO:0000256" key="3">
    <source>
        <dbReference type="SAM" id="MobiDB-lite"/>
    </source>
</evidence>
<dbReference type="GO" id="GO:0051087">
    <property type="term" value="F:protein-folding chaperone binding"/>
    <property type="evidence" value="ECO:0007669"/>
    <property type="project" value="InterPro"/>
</dbReference>
<dbReference type="RefSeq" id="XP_013329808.1">
    <property type="nucleotide sequence ID" value="XM_013474354.1"/>
</dbReference>
<evidence type="ECO:0000313" key="6">
    <source>
        <dbReference type="Proteomes" id="UP000053958"/>
    </source>
</evidence>
<accession>A0A0F4YZE7</accession>
<dbReference type="OrthoDB" id="448954at2759"/>
<dbReference type="SUPFAM" id="SSF47144">
    <property type="entry name" value="HSC20 (HSCB), C-terminal oligomerisation domain"/>
    <property type="match status" value="1"/>
</dbReference>
<dbReference type="InterPro" id="IPR036386">
    <property type="entry name" value="HscB_C_sf"/>
</dbReference>
<dbReference type="NCBIfam" id="TIGR00714">
    <property type="entry name" value="hscB"/>
    <property type="match status" value="1"/>
</dbReference>
<dbReference type="GO" id="GO:0044571">
    <property type="term" value="P:[2Fe-2S] cluster assembly"/>
    <property type="evidence" value="ECO:0007669"/>
    <property type="project" value="InterPro"/>
</dbReference>
<organism evidence="5 6">
    <name type="scientific">Rasamsonia emersonii (strain ATCC 16479 / CBS 393.64 / IMI 116815)</name>
    <dbReference type="NCBI Taxonomy" id="1408163"/>
    <lineage>
        <taxon>Eukaryota</taxon>
        <taxon>Fungi</taxon>
        <taxon>Dikarya</taxon>
        <taxon>Ascomycota</taxon>
        <taxon>Pezizomycotina</taxon>
        <taxon>Eurotiomycetes</taxon>
        <taxon>Eurotiomycetidae</taxon>
        <taxon>Eurotiales</taxon>
        <taxon>Trichocomaceae</taxon>
        <taxon>Rasamsonia</taxon>
    </lineage>
</organism>
<proteinExistence type="inferred from homology"/>
<dbReference type="InterPro" id="IPR004640">
    <property type="entry name" value="HscB"/>
</dbReference>
<evidence type="ECO:0000256" key="1">
    <source>
        <dbReference type="ARBA" id="ARBA00010476"/>
    </source>
</evidence>
<feature type="region of interest" description="Disordered" evidence="3">
    <location>
        <begin position="76"/>
        <end position="115"/>
    </location>
</feature>
<dbReference type="GeneID" id="25315140"/>
<name>A0A0F4YZE7_RASE3</name>
<evidence type="ECO:0000313" key="5">
    <source>
        <dbReference type="EMBL" id="KKA23196.1"/>
    </source>
</evidence>
<keyword evidence="6" id="KW-1185">Reference proteome</keyword>
<reference evidence="5 6" key="1">
    <citation type="submission" date="2015-04" db="EMBL/GenBank/DDBJ databases">
        <authorList>
            <person name="Heijne W.H."/>
            <person name="Fedorova N.D."/>
            <person name="Nierman W.C."/>
            <person name="Vollebregt A.W."/>
            <person name="Zhao Z."/>
            <person name="Wu L."/>
            <person name="Kumar M."/>
            <person name="Stam H."/>
            <person name="van den Berg M.A."/>
            <person name="Pel H.J."/>
        </authorList>
    </citation>
    <scope>NUCLEOTIDE SEQUENCE [LARGE SCALE GENOMIC DNA]</scope>
    <source>
        <strain evidence="5 6">CBS 393.64</strain>
    </source>
</reference>
<gene>
    <name evidence="5" type="ORF">T310_2789</name>
</gene>
<dbReference type="PROSITE" id="PS50076">
    <property type="entry name" value="DNAJ_2"/>
    <property type="match status" value="1"/>
</dbReference>
<dbReference type="InterPro" id="IPR001623">
    <property type="entry name" value="DnaJ_domain"/>
</dbReference>
<comment type="caution">
    <text evidence="5">The sequence shown here is derived from an EMBL/GenBank/DDBJ whole genome shotgun (WGS) entry which is preliminary data.</text>
</comment>
<dbReference type="EMBL" id="LASV01000109">
    <property type="protein sequence ID" value="KKA23196.1"/>
    <property type="molecule type" value="Genomic_DNA"/>
</dbReference>
<dbReference type="InterPro" id="IPR009073">
    <property type="entry name" value="HscB_oligo_C"/>
</dbReference>
<dbReference type="CDD" id="cd06257">
    <property type="entry name" value="DnaJ"/>
    <property type="match status" value="1"/>
</dbReference>
<dbReference type="GO" id="GO:0001671">
    <property type="term" value="F:ATPase activator activity"/>
    <property type="evidence" value="ECO:0007669"/>
    <property type="project" value="InterPro"/>
</dbReference>
<comment type="similarity">
    <text evidence="1">Belongs to the HscB family.</text>
</comment>
<dbReference type="SUPFAM" id="SSF46565">
    <property type="entry name" value="Chaperone J-domain"/>
    <property type="match status" value="1"/>
</dbReference>
<dbReference type="AlphaFoldDB" id="A0A0F4YZE7"/>
<keyword evidence="2" id="KW-0143">Chaperone</keyword>
<evidence type="ECO:0000256" key="2">
    <source>
        <dbReference type="ARBA" id="ARBA00023186"/>
    </source>
</evidence>
<feature type="compositionally biased region" description="Low complexity" evidence="3">
    <location>
        <begin position="76"/>
        <end position="93"/>
    </location>
</feature>
<dbReference type="Gene3D" id="1.10.287.110">
    <property type="entry name" value="DnaJ domain"/>
    <property type="match status" value="1"/>
</dbReference>
<dbReference type="Pfam" id="PF07743">
    <property type="entry name" value="HSCB_C"/>
    <property type="match status" value="1"/>
</dbReference>
<sequence>MRGATRLLLSSSRASGPLSRPAIAAPAAAVSASVSSPAVTTGVCLLCQHRTATRAPTSSPPPQQFPFSAQRRWFTSTGSTQTTASQGQGNQGNVKNEPERADEAGTEPEMSGQVADNDNNNIFTPDLTNHYTVFPDTIPGGPPPNSPFEIPLPALRREFLKLQALSHPDKYPPGPAKQRAEALSARINEAYRTLADPLHRAQYLLSQWHGIDVTAEDGAAKHALDPETLMEVMEAQETVEEASSLPEAEAEATINRLRDENAARIDASVKALGEAFDRGDIEAARAECVRLRFWYSLADGLREWEPGRTEIRLVH</sequence>
<dbReference type="InterPro" id="IPR036869">
    <property type="entry name" value="J_dom_sf"/>
</dbReference>
<dbReference type="STRING" id="1408163.A0A0F4YZE7"/>
<feature type="region of interest" description="Disordered" evidence="3">
    <location>
        <begin position="1"/>
        <end position="20"/>
    </location>
</feature>
<protein>
    <submittedName>
        <fullName evidence="5">DnaJ domain protein</fullName>
    </submittedName>
</protein>
<dbReference type="GO" id="GO:0005739">
    <property type="term" value="C:mitochondrion"/>
    <property type="evidence" value="ECO:0007669"/>
    <property type="project" value="TreeGrafter"/>
</dbReference>
<dbReference type="Proteomes" id="UP000053958">
    <property type="component" value="Unassembled WGS sequence"/>
</dbReference>
<dbReference type="GO" id="GO:0051259">
    <property type="term" value="P:protein complex oligomerization"/>
    <property type="evidence" value="ECO:0007669"/>
    <property type="project" value="InterPro"/>
</dbReference>
<dbReference type="PANTHER" id="PTHR14021">
    <property type="entry name" value="IRON-SULFUR CLUSTER CO-CHAPERONE PROTEIN HSCB"/>
    <property type="match status" value="1"/>
</dbReference>